<reference evidence="2" key="1">
    <citation type="submission" date="2016-10" db="EMBL/GenBank/DDBJ databases">
        <authorList>
            <person name="Benchimol M."/>
            <person name="Almeida L.G."/>
            <person name="Vasconcelos A.T."/>
            <person name="Perreira-Neves A."/>
            <person name="Rosa I.A."/>
            <person name="Tasca T."/>
            <person name="Bogo M.R."/>
            <person name="de Souza W."/>
        </authorList>
    </citation>
    <scope>NUCLEOTIDE SEQUENCE [LARGE SCALE GENOMIC DNA]</scope>
    <source>
        <strain evidence="2">K</strain>
    </source>
</reference>
<keyword evidence="1" id="KW-0812">Transmembrane</keyword>
<organism evidence="2 3">
    <name type="scientific">Tritrichomonas foetus</name>
    <dbReference type="NCBI Taxonomy" id="1144522"/>
    <lineage>
        <taxon>Eukaryota</taxon>
        <taxon>Metamonada</taxon>
        <taxon>Parabasalia</taxon>
        <taxon>Tritrichomonadida</taxon>
        <taxon>Tritrichomonadidae</taxon>
        <taxon>Tritrichomonas</taxon>
    </lineage>
</organism>
<gene>
    <name evidence="2" type="ORF">TRFO_26238</name>
</gene>
<evidence type="ECO:0000313" key="3">
    <source>
        <dbReference type="Proteomes" id="UP000179807"/>
    </source>
</evidence>
<feature type="transmembrane region" description="Helical" evidence="1">
    <location>
        <begin position="20"/>
        <end position="46"/>
    </location>
</feature>
<feature type="transmembrane region" description="Helical" evidence="1">
    <location>
        <begin position="133"/>
        <end position="157"/>
    </location>
</feature>
<protein>
    <recommendedName>
        <fullName evidence="4">THH1/TOM1/TOM3 domain-containing protein</fullName>
    </recommendedName>
</protein>
<comment type="caution">
    <text evidence="2">The sequence shown here is derived from an EMBL/GenBank/DDBJ whole genome shotgun (WGS) entry which is preliminary data.</text>
</comment>
<sequence length="304" mass="34928">MTVLKCFIQQGKKNPMWITGFAVISSTDFCAFLFGIIPIILYWQIFRSLPSLNSATRFTFTFTLLTKSLLHLASLLFGIFMPDSKYLSTMGMLFEELPSYFITTSYTLVLMFWLSICLQILPFRYVKAFRYTYWVLIIYNIIFYVLFISCVVINIIYLNNGDTHLEKIGNSMTGIVSCGRDFILCLIFWIFVFALKIGLKEDSYTEKSKDEKNLITFTIILSILVLLRGIISVCQGTLFFAGDDCHQAFFSVFVVQELFIEIIPLCVFLGLNNVYLVNQNRLSYDANPSFYGNSLDNTNLIVSN</sequence>
<dbReference type="GeneID" id="94839535"/>
<feature type="transmembrane region" description="Helical" evidence="1">
    <location>
        <begin position="172"/>
        <end position="194"/>
    </location>
</feature>
<evidence type="ECO:0000313" key="2">
    <source>
        <dbReference type="EMBL" id="OHT05882.1"/>
    </source>
</evidence>
<dbReference type="RefSeq" id="XP_068359018.1">
    <property type="nucleotide sequence ID" value="XM_068504831.1"/>
</dbReference>
<evidence type="ECO:0000256" key="1">
    <source>
        <dbReference type="SAM" id="Phobius"/>
    </source>
</evidence>
<feature type="transmembrane region" description="Helical" evidence="1">
    <location>
        <begin position="58"/>
        <end position="80"/>
    </location>
</feature>
<dbReference type="AlphaFoldDB" id="A0A1J4K4I9"/>
<accession>A0A1J4K4I9</accession>
<dbReference type="EMBL" id="MLAK01000743">
    <property type="protein sequence ID" value="OHT05882.1"/>
    <property type="molecule type" value="Genomic_DNA"/>
</dbReference>
<keyword evidence="3" id="KW-1185">Reference proteome</keyword>
<keyword evidence="1" id="KW-0472">Membrane</keyword>
<feature type="transmembrane region" description="Helical" evidence="1">
    <location>
        <begin position="100"/>
        <end position="121"/>
    </location>
</feature>
<dbReference type="OrthoDB" id="10568454at2759"/>
<dbReference type="VEuPathDB" id="TrichDB:TRFO_26238"/>
<name>A0A1J4K4I9_9EUKA</name>
<dbReference type="Proteomes" id="UP000179807">
    <property type="component" value="Unassembled WGS sequence"/>
</dbReference>
<feature type="transmembrane region" description="Helical" evidence="1">
    <location>
        <begin position="214"/>
        <end position="242"/>
    </location>
</feature>
<feature type="transmembrane region" description="Helical" evidence="1">
    <location>
        <begin position="248"/>
        <end position="271"/>
    </location>
</feature>
<proteinExistence type="predicted"/>
<keyword evidence="1" id="KW-1133">Transmembrane helix</keyword>
<evidence type="ECO:0008006" key="4">
    <source>
        <dbReference type="Google" id="ProtNLM"/>
    </source>
</evidence>